<feature type="binding site" evidence="14">
    <location>
        <position position="200"/>
    </location>
    <ligand>
        <name>sn-glycerol 3-phosphate</name>
        <dbReference type="ChEBI" id="CHEBI:57597"/>
    </ligand>
</feature>
<feature type="binding site" evidence="14">
    <location>
        <position position="264"/>
    </location>
    <ligand>
        <name>NADPH</name>
        <dbReference type="ChEBI" id="CHEBI:57783"/>
    </ligand>
</feature>
<dbReference type="EMBL" id="JACIGI010000018">
    <property type="protein sequence ID" value="MBB4286575.1"/>
    <property type="molecule type" value="Genomic_DNA"/>
</dbReference>
<feature type="binding site" evidence="14">
    <location>
        <position position="117"/>
    </location>
    <ligand>
        <name>sn-glycerol 3-phosphate</name>
        <dbReference type="ChEBI" id="CHEBI:57597"/>
    </ligand>
</feature>
<evidence type="ECO:0000256" key="1">
    <source>
        <dbReference type="ARBA" id="ARBA00011009"/>
    </source>
</evidence>
<reference evidence="21 22" key="1">
    <citation type="submission" date="2020-08" db="EMBL/GenBank/DDBJ databases">
        <title>Genome sequencing of Purple Non-Sulfur Bacteria from various extreme environments.</title>
        <authorList>
            <person name="Mayer M."/>
        </authorList>
    </citation>
    <scope>NUCLEOTIDE SEQUENCE [LARGE SCALE GENOMIC DNA]</scope>
    <source>
        <strain evidence="21 22">JA135</strain>
    </source>
</reference>
<feature type="binding site" evidence="14">
    <location>
        <position position="149"/>
    </location>
    <ligand>
        <name>NADPH</name>
        <dbReference type="ChEBI" id="CHEBI:57783"/>
    </ligand>
</feature>
<comment type="catalytic activity">
    <reaction evidence="14">
        <text>sn-glycerol 3-phosphate + NAD(+) = dihydroxyacetone phosphate + NADH + H(+)</text>
        <dbReference type="Rhea" id="RHEA:11092"/>
        <dbReference type="ChEBI" id="CHEBI:15378"/>
        <dbReference type="ChEBI" id="CHEBI:57540"/>
        <dbReference type="ChEBI" id="CHEBI:57597"/>
        <dbReference type="ChEBI" id="CHEBI:57642"/>
        <dbReference type="ChEBI" id="CHEBI:57945"/>
        <dbReference type="EC" id="1.1.1.94"/>
    </reaction>
</comment>
<keyword evidence="6 14" id="KW-0520">NAD</keyword>
<keyword evidence="8 14" id="KW-0594">Phospholipid biosynthesis</keyword>
<dbReference type="FunFam" id="1.10.1040.10:FF:000001">
    <property type="entry name" value="Glycerol-3-phosphate dehydrogenase [NAD(P)+]"/>
    <property type="match status" value="1"/>
</dbReference>
<evidence type="ECO:0000256" key="12">
    <source>
        <dbReference type="ARBA" id="ARBA00069372"/>
    </source>
</evidence>
<keyword evidence="5 14" id="KW-0560">Oxidoreductase</keyword>
<evidence type="ECO:0000256" key="16">
    <source>
        <dbReference type="PIRSR" id="PIRSR000114-2"/>
    </source>
</evidence>
<feature type="binding site" evidence="14">
    <location>
        <position position="264"/>
    </location>
    <ligand>
        <name>sn-glycerol 3-phosphate</name>
        <dbReference type="ChEBI" id="CHEBI:57597"/>
    </ligand>
</feature>
<gene>
    <name evidence="14" type="primary">gpsA</name>
    <name evidence="21" type="ORF">GGD88_002309</name>
</gene>
<dbReference type="GO" id="GO:0006650">
    <property type="term" value="P:glycerophospholipid metabolic process"/>
    <property type="evidence" value="ECO:0007669"/>
    <property type="project" value="UniProtKB-UniRule"/>
</dbReference>
<dbReference type="UniPathway" id="UPA00940"/>
<evidence type="ECO:0000256" key="8">
    <source>
        <dbReference type="ARBA" id="ARBA00023209"/>
    </source>
</evidence>
<dbReference type="NCBIfam" id="NF000942">
    <property type="entry name" value="PRK00094.1-4"/>
    <property type="match status" value="1"/>
</dbReference>
<feature type="active site" description="Proton acceptor" evidence="14 15">
    <location>
        <position position="200"/>
    </location>
</feature>
<keyword evidence="3 14" id="KW-0547">Nucleotide-binding</keyword>
<feature type="binding site" evidence="14">
    <location>
        <position position="263"/>
    </location>
    <ligand>
        <name>sn-glycerol 3-phosphate</name>
        <dbReference type="ChEBI" id="CHEBI:57597"/>
    </ligand>
</feature>
<comment type="pathway">
    <text evidence="14">Membrane lipid metabolism; glycerophospholipid metabolism.</text>
</comment>
<evidence type="ECO:0000259" key="19">
    <source>
        <dbReference type="Pfam" id="PF01210"/>
    </source>
</evidence>
<evidence type="ECO:0000256" key="4">
    <source>
        <dbReference type="ARBA" id="ARBA00022857"/>
    </source>
</evidence>
<comment type="caution">
    <text evidence="14">Lacks conserved residue(s) required for the propagation of feature annotation.</text>
</comment>
<evidence type="ECO:0000256" key="9">
    <source>
        <dbReference type="ARBA" id="ARBA00023264"/>
    </source>
</evidence>
<dbReference type="SUPFAM" id="SSF48179">
    <property type="entry name" value="6-phosphogluconate dehydrogenase C-terminal domain-like"/>
    <property type="match status" value="1"/>
</dbReference>
<dbReference type="Gene3D" id="1.10.1040.10">
    <property type="entry name" value="N-(1-d-carboxylethyl)-l-norvaline Dehydrogenase, domain 2"/>
    <property type="match status" value="1"/>
</dbReference>
<feature type="binding site" evidence="17">
    <location>
        <position position="149"/>
    </location>
    <ligand>
        <name>NAD(+)</name>
        <dbReference type="ChEBI" id="CHEBI:57540"/>
    </ligand>
</feature>
<feature type="binding site" evidence="14">
    <location>
        <position position="265"/>
    </location>
    <ligand>
        <name>sn-glycerol 3-phosphate</name>
        <dbReference type="ChEBI" id="CHEBI:57597"/>
    </ligand>
</feature>
<proteinExistence type="inferred from homology"/>
<dbReference type="InterPro" id="IPR008927">
    <property type="entry name" value="6-PGluconate_DH-like_C_sf"/>
</dbReference>
<dbReference type="Gene3D" id="3.40.50.720">
    <property type="entry name" value="NAD(P)-binding Rossmann-like Domain"/>
    <property type="match status" value="1"/>
</dbReference>
<evidence type="ECO:0000256" key="10">
    <source>
        <dbReference type="ARBA" id="ARBA00052716"/>
    </source>
</evidence>
<dbReference type="SUPFAM" id="SSF51735">
    <property type="entry name" value="NAD(P)-binding Rossmann-fold domains"/>
    <property type="match status" value="1"/>
</dbReference>
<dbReference type="AlphaFoldDB" id="A0A7W6WKY9"/>
<evidence type="ECO:0000256" key="11">
    <source>
        <dbReference type="ARBA" id="ARBA00066687"/>
    </source>
</evidence>
<keyword evidence="4 14" id="KW-0521">NADP</keyword>
<dbReference type="HAMAP" id="MF_00394">
    <property type="entry name" value="NAD_Glyc3P_dehydrog"/>
    <property type="match status" value="1"/>
</dbReference>
<feature type="binding site" evidence="14">
    <location>
        <position position="253"/>
    </location>
    <ligand>
        <name>sn-glycerol 3-phosphate</name>
        <dbReference type="ChEBI" id="CHEBI:57597"/>
    </ligand>
</feature>
<feature type="binding site" evidence="14">
    <location>
        <position position="288"/>
    </location>
    <ligand>
        <name>NADPH</name>
        <dbReference type="ChEBI" id="CHEBI:57783"/>
    </ligand>
</feature>
<evidence type="ECO:0000256" key="17">
    <source>
        <dbReference type="PIRSR" id="PIRSR000114-3"/>
    </source>
</evidence>
<dbReference type="GO" id="GO:0008654">
    <property type="term" value="P:phospholipid biosynthetic process"/>
    <property type="evidence" value="ECO:0007669"/>
    <property type="project" value="UniProtKB-KW"/>
</dbReference>
<evidence type="ECO:0000256" key="13">
    <source>
        <dbReference type="ARBA" id="ARBA00080511"/>
    </source>
</evidence>
<sequence length="359" mass="36095">MSTSDTTPRAPLDRIGILGAGAWGTALAATARRAGRGVTLWAREPDVAAAITHDHVNPDFLPGIVLPEGLAATTNPGAVLDAADAVLLVTPAQHVRTVCAGLAARWPAGLPAVICAKGLETASGATMGEVLAETLPQAPCAVLSGPTFATEVARGLPTAVTLACADRALGEALVHGLGTATFRPYWTDDVIGVQVGGAVKNVLAIACGIVEGRGLGDNARAALITRGLAELSRLAVAMGGRPDTLRGLSGLGDLMLTATSMQSRNYSLGVALGQGRTLTDILGARRSVAEGVHTARAVAAMGARLGVDLPISEAVDAVLNAGADLDSTIQGLLSRPFRAEPDQSAVGAGRGVAAPPDAC</sequence>
<dbReference type="InterPro" id="IPR006168">
    <property type="entry name" value="G3P_DH_NAD-dep"/>
</dbReference>
<dbReference type="EC" id="1.1.1.94" evidence="11 14"/>
<feature type="binding site" evidence="14">
    <location>
        <position position="117"/>
    </location>
    <ligand>
        <name>NADPH</name>
        <dbReference type="ChEBI" id="CHEBI:57783"/>
    </ligand>
</feature>
<feature type="binding site" evidence="16">
    <location>
        <position position="117"/>
    </location>
    <ligand>
        <name>substrate</name>
    </ligand>
</feature>
<evidence type="ECO:0000256" key="14">
    <source>
        <dbReference type="HAMAP-Rule" id="MF_00394"/>
    </source>
</evidence>
<dbReference type="Pfam" id="PF01210">
    <property type="entry name" value="NAD_Gly3P_dh_N"/>
    <property type="match status" value="1"/>
</dbReference>
<dbReference type="GO" id="GO:0046167">
    <property type="term" value="P:glycerol-3-phosphate biosynthetic process"/>
    <property type="evidence" value="ECO:0007669"/>
    <property type="project" value="UniProtKB-UniRule"/>
</dbReference>
<evidence type="ECO:0000313" key="22">
    <source>
        <dbReference type="Proteomes" id="UP000555728"/>
    </source>
</evidence>
<dbReference type="FunFam" id="3.40.50.720:FF:000019">
    <property type="entry name" value="Glycerol-3-phosphate dehydrogenase [NAD(P)+]"/>
    <property type="match status" value="1"/>
</dbReference>
<evidence type="ECO:0000256" key="6">
    <source>
        <dbReference type="ARBA" id="ARBA00023027"/>
    </source>
</evidence>
<evidence type="ECO:0000256" key="15">
    <source>
        <dbReference type="PIRSR" id="PIRSR000114-1"/>
    </source>
</evidence>
<feature type="binding site" evidence="17">
    <location>
        <position position="264"/>
    </location>
    <ligand>
        <name>NAD(+)</name>
        <dbReference type="ChEBI" id="CHEBI:57540"/>
    </ligand>
</feature>
<comment type="similarity">
    <text evidence="1 14 18">Belongs to the NAD-dependent glycerol-3-phosphate dehydrogenase family.</text>
</comment>
<dbReference type="PRINTS" id="PR00077">
    <property type="entry name" value="GPDHDRGNASE"/>
</dbReference>
<evidence type="ECO:0000256" key="7">
    <source>
        <dbReference type="ARBA" id="ARBA00023098"/>
    </source>
</evidence>
<evidence type="ECO:0000313" key="21">
    <source>
        <dbReference type="EMBL" id="MBB4286575.1"/>
    </source>
</evidence>
<comment type="subcellular location">
    <subcellularLocation>
        <location evidence="14">Cytoplasm</location>
    </subcellularLocation>
</comment>
<dbReference type="PIRSF" id="PIRSF000114">
    <property type="entry name" value="Glycerol-3-P_dh"/>
    <property type="match status" value="1"/>
</dbReference>
<dbReference type="InterPro" id="IPR011128">
    <property type="entry name" value="G3P_DH_NAD-dep_N"/>
</dbReference>
<keyword evidence="9 14" id="KW-1208">Phospholipid metabolism</keyword>
<keyword evidence="7 14" id="KW-0443">Lipid metabolism</keyword>
<dbReference type="InterPro" id="IPR013328">
    <property type="entry name" value="6PGD_dom2"/>
</dbReference>
<feature type="binding site" evidence="14">
    <location>
        <position position="145"/>
    </location>
    <ligand>
        <name>sn-glycerol 3-phosphate</name>
        <dbReference type="ChEBI" id="CHEBI:57597"/>
    </ligand>
</feature>
<dbReference type="PROSITE" id="PS00957">
    <property type="entry name" value="NAD_G3PDH"/>
    <property type="match status" value="1"/>
</dbReference>
<dbReference type="GO" id="GO:0005975">
    <property type="term" value="P:carbohydrate metabolic process"/>
    <property type="evidence" value="ECO:0007669"/>
    <property type="project" value="InterPro"/>
</dbReference>
<evidence type="ECO:0000256" key="3">
    <source>
        <dbReference type="ARBA" id="ARBA00022741"/>
    </source>
</evidence>
<dbReference type="RefSeq" id="WP_184435536.1">
    <property type="nucleotide sequence ID" value="NZ_JACIGI010000018.1"/>
</dbReference>
<feature type="binding site" evidence="14">
    <location>
        <position position="23"/>
    </location>
    <ligand>
        <name>NADPH</name>
        <dbReference type="ChEBI" id="CHEBI:57783"/>
    </ligand>
</feature>
<dbReference type="InterPro" id="IPR006109">
    <property type="entry name" value="G3P_DH_NAD-dep_C"/>
</dbReference>
<feature type="binding site" evidence="17">
    <location>
        <begin position="19"/>
        <end position="24"/>
    </location>
    <ligand>
        <name>NAD(+)</name>
        <dbReference type="ChEBI" id="CHEBI:57540"/>
    </ligand>
</feature>
<evidence type="ECO:0000259" key="20">
    <source>
        <dbReference type="Pfam" id="PF07479"/>
    </source>
</evidence>
<evidence type="ECO:0000256" key="2">
    <source>
        <dbReference type="ARBA" id="ARBA00022516"/>
    </source>
</evidence>
<keyword evidence="2 14" id="KW-0444">Lipid biosynthesis</keyword>
<feature type="binding site" evidence="14">
    <location>
        <position position="290"/>
    </location>
    <ligand>
        <name>NADPH</name>
        <dbReference type="ChEBI" id="CHEBI:57783"/>
    </ligand>
</feature>
<feature type="binding site" evidence="16">
    <location>
        <begin position="264"/>
        <end position="265"/>
    </location>
    <ligand>
        <name>substrate</name>
    </ligand>
</feature>
<evidence type="ECO:0000256" key="5">
    <source>
        <dbReference type="ARBA" id="ARBA00023002"/>
    </source>
</evidence>
<keyword evidence="22" id="KW-1185">Reference proteome</keyword>
<keyword evidence="14" id="KW-0963">Cytoplasm</keyword>
<name>A0A7W6WKY9_9PROT</name>
<feature type="domain" description="Glycerol-3-phosphate dehydrogenase NAD-dependent C-terminal" evidence="20">
    <location>
        <begin position="189"/>
        <end position="329"/>
    </location>
</feature>
<dbReference type="InterPro" id="IPR036291">
    <property type="entry name" value="NAD(P)-bd_dom_sf"/>
</dbReference>
<dbReference type="Proteomes" id="UP000555728">
    <property type="component" value="Unassembled WGS sequence"/>
</dbReference>
<protein>
    <recommendedName>
        <fullName evidence="12 14">Glycerol-3-phosphate dehydrogenase [NAD(P)+]</fullName>
        <ecNumber evidence="11 14">1.1.1.94</ecNumber>
    </recommendedName>
    <alternativeName>
        <fullName evidence="14">NAD(P)(+)-dependent glycerol-3-phosphate dehydrogenase</fullName>
    </alternativeName>
    <alternativeName>
        <fullName evidence="13 14">NAD(P)H-dependent dihydroxyacetone-phosphate reductase</fullName>
    </alternativeName>
</protein>
<dbReference type="GO" id="GO:0051287">
    <property type="term" value="F:NAD binding"/>
    <property type="evidence" value="ECO:0007669"/>
    <property type="project" value="InterPro"/>
</dbReference>
<evidence type="ECO:0000256" key="18">
    <source>
        <dbReference type="RuleBase" id="RU000437"/>
    </source>
</evidence>
<dbReference type="Pfam" id="PF07479">
    <property type="entry name" value="NAD_Gly3P_dh_C"/>
    <property type="match status" value="1"/>
</dbReference>
<organism evidence="21 22">
    <name type="scientific">Roseospira goensis</name>
    <dbReference type="NCBI Taxonomy" id="391922"/>
    <lineage>
        <taxon>Bacteria</taxon>
        <taxon>Pseudomonadati</taxon>
        <taxon>Pseudomonadota</taxon>
        <taxon>Alphaproteobacteria</taxon>
        <taxon>Rhodospirillales</taxon>
        <taxon>Rhodospirillaceae</taxon>
        <taxon>Roseospira</taxon>
    </lineage>
</organism>
<comment type="function">
    <text evidence="14">Catalyzes the reduction of the glycolytic intermediate dihydroxyacetone phosphate (DHAP) to sn-glycerol 3-phosphate (G3P), the key precursor for phospholipid synthesis.</text>
</comment>
<dbReference type="GO" id="GO:0046168">
    <property type="term" value="P:glycerol-3-phosphate catabolic process"/>
    <property type="evidence" value="ECO:0007669"/>
    <property type="project" value="InterPro"/>
</dbReference>
<accession>A0A7W6WKY9</accession>
<feature type="domain" description="Glycerol-3-phosphate dehydrogenase NAD-dependent N-terminal" evidence="19">
    <location>
        <begin position="15"/>
        <end position="168"/>
    </location>
</feature>
<dbReference type="PANTHER" id="PTHR11728">
    <property type="entry name" value="GLYCEROL-3-PHOSPHATE DEHYDROGENASE"/>
    <property type="match status" value="1"/>
</dbReference>
<feature type="binding site" evidence="14">
    <location>
        <position position="147"/>
    </location>
    <ligand>
        <name>sn-glycerol 3-phosphate</name>
        <dbReference type="ChEBI" id="CHEBI:57597"/>
    </ligand>
</feature>
<comment type="caution">
    <text evidence="21">The sequence shown here is derived from an EMBL/GenBank/DDBJ whole genome shotgun (WGS) entry which is preliminary data.</text>
</comment>
<dbReference type="NCBIfam" id="NF000940">
    <property type="entry name" value="PRK00094.1-2"/>
    <property type="match status" value="1"/>
</dbReference>
<dbReference type="GO" id="GO:0047952">
    <property type="term" value="F:glycerol-3-phosphate dehydrogenase [NAD(P)+] activity"/>
    <property type="evidence" value="ECO:0007669"/>
    <property type="project" value="UniProtKB-UniRule"/>
</dbReference>
<dbReference type="GO" id="GO:0005829">
    <property type="term" value="C:cytosol"/>
    <property type="evidence" value="ECO:0007669"/>
    <property type="project" value="TreeGrafter"/>
</dbReference>
<comment type="catalytic activity">
    <reaction evidence="10">
        <text>sn-glycerol 3-phosphate + NADP(+) = dihydroxyacetone phosphate + NADPH + H(+)</text>
        <dbReference type="Rhea" id="RHEA:11096"/>
        <dbReference type="ChEBI" id="CHEBI:15378"/>
        <dbReference type="ChEBI" id="CHEBI:57597"/>
        <dbReference type="ChEBI" id="CHEBI:57642"/>
        <dbReference type="ChEBI" id="CHEBI:57783"/>
        <dbReference type="ChEBI" id="CHEBI:58349"/>
        <dbReference type="EC" id="1.1.1.94"/>
    </reaction>
    <physiologicalReaction direction="right-to-left" evidence="10">
        <dbReference type="Rhea" id="RHEA:11098"/>
    </physiologicalReaction>
</comment>
<feature type="binding site" evidence="14">
    <location>
        <position position="43"/>
    </location>
    <ligand>
        <name>NADPH</name>
        <dbReference type="ChEBI" id="CHEBI:57783"/>
    </ligand>
</feature>
<dbReference type="PANTHER" id="PTHR11728:SF1">
    <property type="entry name" value="GLYCEROL-3-PHOSPHATE DEHYDROGENASE [NAD(+)] 2, CHLOROPLASTIC"/>
    <property type="match status" value="1"/>
</dbReference>